<dbReference type="Proteomes" id="UP000465302">
    <property type="component" value="Unassembled WGS sequence"/>
</dbReference>
<evidence type="ECO:0000313" key="1">
    <source>
        <dbReference type="EMBL" id="GFG52420.1"/>
    </source>
</evidence>
<reference evidence="1" key="3">
    <citation type="submission" date="2020-02" db="EMBL/GenBank/DDBJ databases">
        <authorList>
            <person name="Matsumoto Y."/>
            <person name="Motooka D."/>
            <person name="Nakamura S."/>
        </authorList>
    </citation>
    <scope>NUCLEOTIDE SEQUENCE</scope>
    <source>
        <strain evidence="1">JCM 6377</strain>
    </source>
</reference>
<sequence>MKPQWKPVEIIVPEGLSPRQVLDSIHAQIRINATEAGEFVQRIHVGAGEPYSEGFSKWTASYLPGPPAAFPQD</sequence>
<dbReference type="RefSeq" id="WP_097941103.1">
    <property type="nucleotide sequence ID" value="NZ_BLKS01000001.1"/>
</dbReference>
<dbReference type="Proteomes" id="UP000220914">
    <property type="component" value="Unassembled WGS sequence"/>
</dbReference>
<accession>A0A2A7N1M2</accession>
<organism evidence="2 3">
    <name type="scientific">Mycolicibacterium agri</name>
    <name type="common">Mycobacterium agri</name>
    <dbReference type="NCBI Taxonomy" id="36811"/>
    <lineage>
        <taxon>Bacteria</taxon>
        <taxon>Bacillati</taxon>
        <taxon>Actinomycetota</taxon>
        <taxon>Actinomycetes</taxon>
        <taxon>Mycobacteriales</taxon>
        <taxon>Mycobacteriaceae</taxon>
        <taxon>Mycolicibacterium</taxon>
    </lineage>
</organism>
<keyword evidence="3" id="KW-1185">Reference proteome</keyword>
<evidence type="ECO:0000313" key="4">
    <source>
        <dbReference type="Proteomes" id="UP000465302"/>
    </source>
</evidence>
<reference evidence="2 3" key="1">
    <citation type="submission" date="2017-10" db="EMBL/GenBank/DDBJ databases">
        <title>The new phylogeny of genus Mycobacterium.</title>
        <authorList>
            <person name="Tortoli E."/>
            <person name="Trovato A."/>
            <person name="Cirillo D.M."/>
        </authorList>
    </citation>
    <scope>NUCLEOTIDE SEQUENCE [LARGE SCALE GENOMIC DNA]</scope>
    <source>
        <strain evidence="2 3">CCUG37673</strain>
    </source>
</reference>
<reference evidence="1 4" key="2">
    <citation type="journal article" date="2019" name="Emerg. Microbes Infect.">
        <title>Comprehensive subspecies identification of 175 nontuberculous mycobacteria species based on 7547 genomic profiles.</title>
        <authorList>
            <person name="Matsumoto Y."/>
            <person name="Kinjo T."/>
            <person name="Motooka D."/>
            <person name="Nabeya D."/>
            <person name="Jung N."/>
            <person name="Uechi K."/>
            <person name="Horii T."/>
            <person name="Iida T."/>
            <person name="Fujita J."/>
            <person name="Nakamura S."/>
        </authorList>
    </citation>
    <scope>NUCLEOTIDE SEQUENCE [LARGE SCALE GENOMIC DNA]</scope>
    <source>
        <strain evidence="1 4">JCM 6377</strain>
    </source>
</reference>
<evidence type="ECO:0000313" key="3">
    <source>
        <dbReference type="Proteomes" id="UP000220914"/>
    </source>
</evidence>
<name>A0A2A7N1M2_MYCAG</name>
<gene>
    <name evidence="2" type="ORF">CQY20_16210</name>
    <name evidence="1" type="ORF">MAGR_38610</name>
</gene>
<dbReference type="OrthoDB" id="4629222at2"/>
<evidence type="ECO:0000313" key="2">
    <source>
        <dbReference type="EMBL" id="PEG37328.1"/>
    </source>
</evidence>
<comment type="caution">
    <text evidence="2">The sequence shown here is derived from an EMBL/GenBank/DDBJ whole genome shotgun (WGS) entry which is preliminary data.</text>
</comment>
<proteinExistence type="predicted"/>
<dbReference type="AlphaFoldDB" id="A0A2A7N1M2"/>
<dbReference type="EMBL" id="PDCP01000027">
    <property type="protein sequence ID" value="PEG37328.1"/>
    <property type="molecule type" value="Genomic_DNA"/>
</dbReference>
<protein>
    <submittedName>
        <fullName evidence="2">Uncharacterized protein</fullName>
    </submittedName>
</protein>
<dbReference type="EMBL" id="BLKS01000001">
    <property type="protein sequence ID" value="GFG52420.1"/>
    <property type="molecule type" value="Genomic_DNA"/>
</dbReference>